<proteinExistence type="predicted"/>
<dbReference type="SUPFAM" id="SSF52540">
    <property type="entry name" value="P-loop containing nucleoside triphosphate hydrolases"/>
    <property type="match status" value="1"/>
</dbReference>
<keyword evidence="2" id="KW-0732">Signal</keyword>
<feature type="region of interest" description="Disordered" evidence="1">
    <location>
        <begin position="282"/>
        <end position="306"/>
    </location>
</feature>
<evidence type="ECO:0000256" key="2">
    <source>
        <dbReference type="SAM" id="SignalP"/>
    </source>
</evidence>
<dbReference type="Proteomes" id="UP001497392">
    <property type="component" value="Unassembled WGS sequence"/>
</dbReference>
<reference evidence="3 4" key="1">
    <citation type="submission" date="2024-06" db="EMBL/GenBank/DDBJ databases">
        <authorList>
            <person name="Kraege A."/>
            <person name="Thomma B."/>
        </authorList>
    </citation>
    <scope>NUCLEOTIDE SEQUENCE [LARGE SCALE GENOMIC DNA]</scope>
</reference>
<organism evidence="3 4">
    <name type="scientific">Coccomyxa viridis</name>
    <dbReference type="NCBI Taxonomy" id="1274662"/>
    <lineage>
        <taxon>Eukaryota</taxon>
        <taxon>Viridiplantae</taxon>
        <taxon>Chlorophyta</taxon>
        <taxon>core chlorophytes</taxon>
        <taxon>Trebouxiophyceae</taxon>
        <taxon>Trebouxiophyceae incertae sedis</taxon>
        <taxon>Coccomyxaceae</taxon>
        <taxon>Coccomyxa</taxon>
    </lineage>
</organism>
<feature type="signal peptide" evidence="2">
    <location>
        <begin position="1"/>
        <end position="19"/>
    </location>
</feature>
<evidence type="ECO:0000313" key="4">
    <source>
        <dbReference type="Proteomes" id="UP001497392"/>
    </source>
</evidence>
<gene>
    <name evidence="3" type="primary">g12991</name>
    <name evidence="3" type="ORF">VP750_LOCUS11533</name>
</gene>
<sequence>MVFILPIVILALFIAGTTALPPIQKLPSTDRPFVFIHVMKTGGSSLREVISTGAAEAGVPQEQVYIPCHHGLDCRTATIPARPLSVIAGHFTWAELERGGVEQMDCMVSIRDPIDRATSCLFYFYRGAMDGVLEMTEEEFRRVALECTACNNVAAAMLMSDLPGIGNMTVNRASLNASLSEAVFASALGNLERCVIVDHMDVSHGQIWAAWAPMFLTTWFPWVSSTGNTSIPHNNTNPQPYRLPYRLMKVLEDLNNLDVRLYNRGTELMLLQLETARARGFHKRHGKGARTEAADPEPEADHCPGATPELQDMIDNNERILSKHGVSRRILSNL</sequence>
<feature type="chain" id="PRO_5046256953" evidence="2">
    <location>
        <begin position="20"/>
        <end position="334"/>
    </location>
</feature>
<accession>A0ABP1GCR6</accession>
<dbReference type="InterPro" id="IPR027417">
    <property type="entry name" value="P-loop_NTPase"/>
</dbReference>
<dbReference type="Gene3D" id="3.40.50.300">
    <property type="entry name" value="P-loop containing nucleotide triphosphate hydrolases"/>
    <property type="match status" value="1"/>
</dbReference>
<name>A0ABP1GCR6_9CHLO</name>
<dbReference type="EMBL" id="CAXHTA020000021">
    <property type="protein sequence ID" value="CAL5229627.1"/>
    <property type="molecule type" value="Genomic_DNA"/>
</dbReference>
<evidence type="ECO:0000313" key="3">
    <source>
        <dbReference type="EMBL" id="CAL5229627.1"/>
    </source>
</evidence>
<protein>
    <submittedName>
        <fullName evidence="3">G12991 protein</fullName>
    </submittedName>
</protein>
<comment type="caution">
    <text evidence="3">The sequence shown here is derived from an EMBL/GenBank/DDBJ whole genome shotgun (WGS) entry which is preliminary data.</text>
</comment>
<keyword evidence="4" id="KW-1185">Reference proteome</keyword>
<evidence type="ECO:0000256" key="1">
    <source>
        <dbReference type="SAM" id="MobiDB-lite"/>
    </source>
</evidence>